<dbReference type="OrthoDB" id="8041940at2759"/>
<sequence>MEAAGNTAVRASRNKAAFNNKTVFARDLESLVKGQAVKLCNEKHTKGSPRWFGPFTITKVLDNNIYIIADHDAVEYPRPVNGNSLRPVALRSLIVNDMWAAPPAIAQREKRANAKVARELGRIPGPPFISFYRARRIPGPPFISFYRASNTNPGSRILPQGCSATLLYKSLNGSVKSHLALTLGPPPSGSGTAPV</sequence>
<dbReference type="AlphaFoldDB" id="A0A0C4EHN4"/>
<evidence type="ECO:0000313" key="1">
    <source>
        <dbReference type="EMBL" id="OAV85329.1"/>
    </source>
</evidence>
<dbReference type="EnsemblFungi" id="PTTG_00250-t43_1">
    <property type="protein sequence ID" value="PTTG_00250-t43_1-p1"/>
    <property type="gene ID" value="PTTG_00250"/>
</dbReference>
<evidence type="ECO:0000313" key="3">
    <source>
        <dbReference type="Proteomes" id="UP000005240"/>
    </source>
</evidence>
<reference evidence="2" key="4">
    <citation type="submission" date="2025-05" db="UniProtKB">
        <authorList>
            <consortium name="EnsemblFungi"/>
        </authorList>
    </citation>
    <scope>IDENTIFICATION</scope>
    <source>
        <strain evidence="2">isolate 1-1 / race 1 (BBBD)</strain>
    </source>
</reference>
<dbReference type="VEuPathDB" id="FungiDB:PTTG_00250"/>
<proteinExistence type="predicted"/>
<evidence type="ECO:0000313" key="2">
    <source>
        <dbReference type="EnsemblFungi" id="PTTG_00250-t43_1-p1"/>
    </source>
</evidence>
<reference evidence="1" key="2">
    <citation type="submission" date="2016-05" db="EMBL/GenBank/DDBJ databases">
        <title>Comparative analysis highlights variable genome content of wheat rusts and divergence of the mating loci.</title>
        <authorList>
            <person name="Cuomo C.A."/>
            <person name="Bakkeren G."/>
            <person name="Szabo L."/>
            <person name="Khalil H."/>
            <person name="Joly D."/>
            <person name="Goldberg J."/>
            <person name="Young S."/>
            <person name="Zeng Q."/>
            <person name="Fellers J."/>
        </authorList>
    </citation>
    <scope>NUCLEOTIDE SEQUENCE [LARGE SCALE GENOMIC DNA]</scope>
    <source>
        <strain evidence="1">1-1 BBBD Race 1</strain>
    </source>
</reference>
<reference evidence="1" key="1">
    <citation type="submission" date="2009-11" db="EMBL/GenBank/DDBJ databases">
        <authorList>
            <consortium name="The Broad Institute Genome Sequencing Platform"/>
            <person name="Ward D."/>
            <person name="Feldgarden M."/>
            <person name="Earl A."/>
            <person name="Young S.K."/>
            <person name="Zeng Q."/>
            <person name="Koehrsen M."/>
            <person name="Alvarado L."/>
            <person name="Berlin A."/>
            <person name="Bochicchio J."/>
            <person name="Borenstein D."/>
            <person name="Chapman S.B."/>
            <person name="Chen Z."/>
            <person name="Engels R."/>
            <person name="Freedman E."/>
            <person name="Gellesch M."/>
            <person name="Goldberg J."/>
            <person name="Griggs A."/>
            <person name="Gujja S."/>
            <person name="Heilman E."/>
            <person name="Heiman D."/>
            <person name="Hepburn T."/>
            <person name="Howarth C."/>
            <person name="Jen D."/>
            <person name="Larson L."/>
            <person name="Lewis B."/>
            <person name="Mehta T."/>
            <person name="Park D."/>
            <person name="Pearson M."/>
            <person name="Roberts A."/>
            <person name="Saif S."/>
            <person name="Shea T."/>
            <person name="Shenoy N."/>
            <person name="Sisk P."/>
            <person name="Stolte C."/>
            <person name="Sykes S."/>
            <person name="Thomson T."/>
            <person name="Walk T."/>
            <person name="White J."/>
            <person name="Yandava C."/>
            <person name="Izard J."/>
            <person name="Baranova O.V."/>
            <person name="Blanton J.M."/>
            <person name="Tanner A.C."/>
            <person name="Dewhirst F.E."/>
            <person name="Haas B."/>
            <person name="Nusbaum C."/>
            <person name="Birren B."/>
        </authorList>
    </citation>
    <scope>NUCLEOTIDE SEQUENCE [LARGE SCALE GENOMIC DNA]</scope>
    <source>
        <strain evidence="1">1-1 BBBD Race 1</strain>
    </source>
</reference>
<name>A0A0C4EHN4_PUCT1</name>
<dbReference type="EMBL" id="ADAS02004996">
    <property type="protein sequence ID" value="OAV85329.1"/>
    <property type="molecule type" value="Genomic_DNA"/>
</dbReference>
<accession>A0A0C4EHN4</accession>
<gene>
    <name evidence="1" type="ORF">PTTG_00250</name>
</gene>
<keyword evidence="3" id="KW-1185">Reference proteome</keyword>
<organism evidence="1">
    <name type="scientific">Puccinia triticina (isolate 1-1 / race 1 (BBBD))</name>
    <name type="common">Brown leaf rust fungus</name>
    <dbReference type="NCBI Taxonomy" id="630390"/>
    <lineage>
        <taxon>Eukaryota</taxon>
        <taxon>Fungi</taxon>
        <taxon>Dikarya</taxon>
        <taxon>Basidiomycota</taxon>
        <taxon>Pucciniomycotina</taxon>
        <taxon>Pucciniomycetes</taxon>
        <taxon>Pucciniales</taxon>
        <taxon>Pucciniaceae</taxon>
        <taxon>Puccinia</taxon>
    </lineage>
</organism>
<reference evidence="2 3" key="3">
    <citation type="journal article" date="2017" name="G3 (Bethesda)">
        <title>Comparative analysis highlights variable genome content of wheat rusts and divergence of the mating loci.</title>
        <authorList>
            <person name="Cuomo C.A."/>
            <person name="Bakkeren G."/>
            <person name="Khalil H.B."/>
            <person name="Panwar V."/>
            <person name="Joly D."/>
            <person name="Linning R."/>
            <person name="Sakthikumar S."/>
            <person name="Song X."/>
            <person name="Adiconis X."/>
            <person name="Fan L."/>
            <person name="Goldberg J.M."/>
            <person name="Levin J.Z."/>
            <person name="Young S."/>
            <person name="Zeng Q."/>
            <person name="Anikster Y."/>
            <person name="Bruce M."/>
            <person name="Wang M."/>
            <person name="Yin C."/>
            <person name="McCallum B."/>
            <person name="Szabo L.J."/>
            <person name="Hulbert S."/>
            <person name="Chen X."/>
            <person name="Fellers J.P."/>
        </authorList>
    </citation>
    <scope>NUCLEOTIDE SEQUENCE</scope>
    <source>
        <strain evidence="2">isolate 1-1 / race 1 (BBBD)</strain>
        <strain evidence="3">Isolate 1-1 / race 1 (BBBD)</strain>
    </source>
</reference>
<dbReference type="Proteomes" id="UP000005240">
    <property type="component" value="Unassembled WGS sequence"/>
</dbReference>
<protein>
    <submittedName>
        <fullName evidence="1 2">Uncharacterized protein</fullName>
    </submittedName>
</protein>